<evidence type="ECO:0000313" key="3">
    <source>
        <dbReference type="Proteomes" id="UP001150266"/>
    </source>
</evidence>
<feature type="domain" description="F-box" evidence="1">
    <location>
        <begin position="70"/>
        <end position="119"/>
    </location>
</feature>
<dbReference type="SUPFAM" id="SSF81383">
    <property type="entry name" value="F-box domain"/>
    <property type="match status" value="1"/>
</dbReference>
<dbReference type="AlphaFoldDB" id="A0A9W9AX39"/>
<dbReference type="Gene3D" id="1.20.1280.50">
    <property type="match status" value="1"/>
</dbReference>
<evidence type="ECO:0000313" key="2">
    <source>
        <dbReference type="EMBL" id="KAJ4490788.1"/>
    </source>
</evidence>
<keyword evidence="3" id="KW-1185">Reference proteome</keyword>
<name>A0A9W9AX39_9AGAR</name>
<evidence type="ECO:0000259" key="1">
    <source>
        <dbReference type="PROSITE" id="PS50181"/>
    </source>
</evidence>
<dbReference type="InterPro" id="IPR036047">
    <property type="entry name" value="F-box-like_dom_sf"/>
</dbReference>
<dbReference type="SMART" id="SM00256">
    <property type="entry name" value="FBOX"/>
    <property type="match status" value="1"/>
</dbReference>
<organism evidence="2 3">
    <name type="scientific">Lentinula aciculospora</name>
    <dbReference type="NCBI Taxonomy" id="153920"/>
    <lineage>
        <taxon>Eukaryota</taxon>
        <taxon>Fungi</taxon>
        <taxon>Dikarya</taxon>
        <taxon>Basidiomycota</taxon>
        <taxon>Agaricomycotina</taxon>
        <taxon>Agaricomycetes</taxon>
        <taxon>Agaricomycetidae</taxon>
        <taxon>Agaricales</taxon>
        <taxon>Marasmiineae</taxon>
        <taxon>Omphalotaceae</taxon>
        <taxon>Lentinula</taxon>
    </lineage>
</organism>
<dbReference type="OrthoDB" id="2322499at2759"/>
<dbReference type="CDD" id="cd09917">
    <property type="entry name" value="F-box_SF"/>
    <property type="match status" value="1"/>
</dbReference>
<dbReference type="Pfam" id="PF00646">
    <property type="entry name" value="F-box"/>
    <property type="match status" value="1"/>
</dbReference>
<gene>
    <name evidence="2" type="ORF">J3R30DRAFT_3425187</name>
</gene>
<dbReference type="InterPro" id="IPR001810">
    <property type="entry name" value="F-box_dom"/>
</dbReference>
<comment type="caution">
    <text evidence="2">The sequence shown here is derived from an EMBL/GenBank/DDBJ whole genome shotgun (WGS) entry which is preliminary data.</text>
</comment>
<dbReference type="EMBL" id="JAOTPV010000001">
    <property type="protein sequence ID" value="KAJ4490788.1"/>
    <property type="molecule type" value="Genomic_DNA"/>
</dbReference>
<sequence>MVKTRKSSNTTPKVGTVVDHEAFVLSSDDSELDNFKTKYIASYHSPKLEESSGNFAQNKLKIRRGNKGILENMLKLPLDIVLEIYSYLKPLDLLRLSRTSKDFRAFLMTRSNAIVWCTARSNVPSLPSLPSDLSEPQYANLAFDSYCHVCMSSHSLH</sequence>
<reference evidence="2" key="1">
    <citation type="submission" date="2022-08" db="EMBL/GenBank/DDBJ databases">
        <title>A Global Phylogenomic Analysis of the Shiitake Genus Lentinula.</title>
        <authorList>
            <consortium name="DOE Joint Genome Institute"/>
            <person name="Sierra-Patev S."/>
            <person name="Min B."/>
            <person name="Naranjo-Ortiz M."/>
            <person name="Looney B."/>
            <person name="Konkel Z."/>
            <person name="Slot J.C."/>
            <person name="Sakamoto Y."/>
            <person name="Steenwyk J.L."/>
            <person name="Rokas A."/>
            <person name="Carro J."/>
            <person name="Camarero S."/>
            <person name="Ferreira P."/>
            <person name="Molpeceres G."/>
            <person name="Ruiz-Duenas F.J."/>
            <person name="Serrano A."/>
            <person name="Henrissat B."/>
            <person name="Drula E."/>
            <person name="Hughes K.W."/>
            <person name="Mata J.L."/>
            <person name="Ishikawa N.K."/>
            <person name="Vargas-Isla R."/>
            <person name="Ushijima S."/>
            <person name="Smith C.A."/>
            <person name="Ahrendt S."/>
            <person name="Andreopoulos W."/>
            <person name="He G."/>
            <person name="Labutti K."/>
            <person name="Lipzen A."/>
            <person name="Ng V."/>
            <person name="Riley R."/>
            <person name="Sandor L."/>
            <person name="Barry K."/>
            <person name="Martinez A.T."/>
            <person name="Xiao Y."/>
            <person name="Gibbons J.G."/>
            <person name="Terashima K."/>
            <person name="Grigoriev I.V."/>
            <person name="Hibbett D.S."/>
        </authorList>
    </citation>
    <scope>NUCLEOTIDE SEQUENCE</scope>
    <source>
        <strain evidence="2">JLM2183</strain>
    </source>
</reference>
<accession>A0A9W9AX39</accession>
<dbReference type="Proteomes" id="UP001150266">
    <property type="component" value="Unassembled WGS sequence"/>
</dbReference>
<proteinExistence type="predicted"/>
<dbReference type="PROSITE" id="PS50181">
    <property type="entry name" value="FBOX"/>
    <property type="match status" value="1"/>
</dbReference>
<protein>
    <recommendedName>
        <fullName evidence="1">F-box domain-containing protein</fullName>
    </recommendedName>
</protein>